<dbReference type="CDD" id="cd00085">
    <property type="entry name" value="HNHc"/>
    <property type="match status" value="1"/>
</dbReference>
<dbReference type="InterPro" id="IPR029471">
    <property type="entry name" value="HNH_5"/>
</dbReference>
<dbReference type="SMART" id="SM00507">
    <property type="entry name" value="HNHc"/>
    <property type="match status" value="1"/>
</dbReference>
<feature type="domain" description="HNH nuclease" evidence="2">
    <location>
        <begin position="182"/>
        <end position="238"/>
    </location>
</feature>
<dbReference type="EMBL" id="LOED01000013">
    <property type="protein sequence ID" value="KXG77276.1"/>
    <property type="molecule type" value="Genomic_DNA"/>
</dbReference>
<dbReference type="InterPro" id="IPR025938">
    <property type="entry name" value="RRXRR_dom"/>
</dbReference>
<keyword evidence="4" id="KW-1185">Reference proteome</keyword>
<dbReference type="InterPro" id="IPR003615">
    <property type="entry name" value="HNH_nuc"/>
</dbReference>
<gene>
    <name evidence="3" type="ORF">AN618_13050</name>
</gene>
<dbReference type="Pfam" id="PF14279">
    <property type="entry name" value="HNH_5"/>
    <property type="match status" value="1"/>
</dbReference>
<evidence type="ECO:0000313" key="4">
    <source>
        <dbReference type="Proteomes" id="UP000070427"/>
    </source>
</evidence>
<proteinExistence type="predicted"/>
<dbReference type="Gene3D" id="1.10.30.50">
    <property type="match status" value="1"/>
</dbReference>
<evidence type="ECO:0000256" key="1">
    <source>
        <dbReference type="SAM" id="MobiDB-lite"/>
    </source>
</evidence>
<protein>
    <recommendedName>
        <fullName evidence="2">HNH nuclease domain-containing protein</fullName>
    </recommendedName>
</protein>
<dbReference type="InterPro" id="IPR047693">
    <property type="entry name" value="RNA-guided_IscB-like"/>
</dbReference>
<evidence type="ECO:0000259" key="2">
    <source>
        <dbReference type="SMART" id="SM00507"/>
    </source>
</evidence>
<organism evidence="3 4">
    <name type="scientific">Fervidicola ferrireducens</name>
    <dbReference type="NCBI Taxonomy" id="520764"/>
    <lineage>
        <taxon>Bacteria</taxon>
        <taxon>Bacillati</taxon>
        <taxon>Bacillota</taxon>
        <taxon>Clostridia</taxon>
        <taxon>Thermosediminibacterales</taxon>
        <taxon>Thermosediminibacteraceae</taxon>
        <taxon>Fervidicola</taxon>
    </lineage>
</organism>
<sequence>MLVFVLNKHGKPLMPCKPSKARKLLKQGKAKVVKKEPFTIQLLYGSSGYKQKCIVGIDAGSKNIGIAVTTEDGRVIYKAQVELRQDIKENIETRRRLRRARRNRKTRYRKPRFLNRRRPEGWLPPSIRARVEAHYNLIKKLAQIIPITEIRVEVTQFDVQAILNPNIHGEEYQKGRMHGFDSVKEYVKIRDGFKCHYAKLRPDIPCSGKLTVDHIIPRSKGGADNPSNLVCCCEAHNTAKGHMNYEQFTGQQPPKIEDFRPVAFMNVLKDYLVPMLQKIASTGYIFGLYTRRTRREWGLGKSHIDDAMAIAGIKPRWQDNVWYYIKQVRKKKRSLHEEIPRKGRKEPNKEAKRNSKNTKEIAINGKKWCLWDKVYISDIDKTGFISGFTNNWVYIQDIYGNYLQLSDKYKQINPKKLQLMYRNNNYICERFISTL</sequence>
<comment type="caution">
    <text evidence="3">The sequence shown here is derived from an EMBL/GenBank/DDBJ whole genome shotgun (WGS) entry which is preliminary data.</text>
</comment>
<dbReference type="AlphaFoldDB" id="A0A140L9Q1"/>
<feature type="region of interest" description="Disordered" evidence="1">
    <location>
        <begin position="335"/>
        <end position="357"/>
    </location>
</feature>
<dbReference type="PATRIC" id="fig|520764.3.peg.1354"/>
<reference evidence="3 4" key="1">
    <citation type="submission" date="2015-12" db="EMBL/GenBank/DDBJ databases">
        <title>Draft genome sequnece of Fervidicola ferrireducens strain Y170.</title>
        <authorList>
            <person name="Patel B.K."/>
        </authorList>
    </citation>
    <scope>NUCLEOTIDE SEQUENCE [LARGE SCALE GENOMIC DNA]</scope>
    <source>
        <strain evidence="3 4">Y170</strain>
    </source>
</reference>
<dbReference type="NCBIfam" id="NF040563">
    <property type="entry name" value="guided_IscB"/>
    <property type="match status" value="1"/>
</dbReference>
<name>A0A140L9Q1_9FIRM</name>
<dbReference type="InParanoid" id="A0A140L9Q1"/>
<accession>A0A140L9Q1</accession>
<dbReference type="Pfam" id="PF14239">
    <property type="entry name" value="RRXRR"/>
    <property type="match status" value="1"/>
</dbReference>
<dbReference type="Proteomes" id="UP000070427">
    <property type="component" value="Unassembled WGS sequence"/>
</dbReference>
<evidence type="ECO:0000313" key="3">
    <source>
        <dbReference type="EMBL" id="KXG77276.1"/>
    </source>
</evidence>
<dbReference type="STRING" id="520764.AN618_13050"/>
<dbReference type="PANTHER" id="PTHR33877:SF1">
    <property type="entry name" value="TYPE IV METHYL-DIRECTED RESTRICTION ENZYME ECOKMCRA"/>
    <property type="match status" value="1"/>
</dbReference>
<dbReference type="PANTHER" id="PTHR33877">
    <property type="entry name" value="SLL1193 PROTEIN"/>
    <property type="match status" value="1"/>
</dbReference>
<dbReference type="InterPro" id="IPR052892">
    <property type="entry name" value="NA-targeting_endonuclease"/>
</dbReference>
<dbReference type="OrthoDB" id="9779761at2"/>